<dbReference type="Proteomes" id="UP001055879">
    <property type="component" value="Linkage Group LG02"/>
</dbReference>
<evidence type="ECO:0000313" key="2">
    <source>
        <dbReference type="Proteomes" id="UP001055879"/>
    </source>
</evidence>
<evidence type="ECO:0000313" key="1">
    <source>
        <dbReference type="EMBL" id="KAI3757259.1"/>
    </source>
</evidence>
<dbReference type="EMBL" id="CM042048">
    <property type="protein sequence ID" value="KAI3757259.1"/>
    <property type="molecule type" value="Genomic_DNA"/>
</dbReference>
<reference evidence="1 2" key="2">
    <citation type="journal article" date="2022" name="Mol. Ecol. Resour.">
        <title>The genomes of chicory, endive, great burdock and yacon provide insights into Asteraceae paleo-polyploidization history and plant inulin production.</title>
        <authorList>
            <person name="Fan W."/>
            <person name="Wang S."/>
            <person name="Wang H."/>
            <person name="Wang A."/>
            <person name="Jiang F."/>
            <person name="Liu H."/>
            <person name="Zhao H."/>
            <person name="Xu D."/>
            <person name="Zhang Y."/>
        </authorList>
    </citation>
    <scope>NUCLEOTIDE SEQUENCE [LARGE SCALE GENOMIC DNA]</scope>
    <source>
        <strain evidence="2">cv. Niubang</strain>
    </source>
</reference>
<sequence>MNSTRGQIARFKLLLVLLLEGNVVNLMPPDGSFFRLTSTHSRNHNHHGGRGLFLFDLDLASLFWFILILMRLIDKKEEKKRK</sequence>
<reference evidence="2" key="1">
    <citation type="journal article" date="2022" name="Mol. Ecol. Resour.">
        <title>The genomes of chicory, endive, great burdock and yacon provide insights into Asteraceae palaeo-polyploidization history and plant inulin production.</title>
        <authorList>
            <person name="Fan W."/>
            <person name="Wang S."/>
            <person name="Wang H."/>
            <person name="Wang A."/>
            <person name="Jiang F."/>
            <person name="Liu H."/>
            <person name="Zhao H."/>
            <person name="Xu D."/>
            <person name="Zhang Y."/>
        </authorList>
    </citation>
    <scope>NUCLEOTIDE SEQUENCE [LARGE SCALE GENOMIC DNA]</scope>
    <source>
        <strain evidence="2">cv. Niubang</strain>
    </source>
</reference>
<name>A0ACB9EE73_ARCLA</name>
<organism evidence="1 2">
    <name type="scientific">Arctium lappa</name>
    <name type="common">Greater burdock</name>
    <name type="synonym">Lappa major</name>
    <dbReference type="NCBI Taxonomy" id="4217"/>
    <lineage>
        <taxon>Eukaryota</taxon>
        <taxon>Viridiplantae</taxon>
        <taxon>Streptophyta</taxon>
        <taxon>Embryophyta</taxon>
        <taxon>Tracheophyta</taxon>
        <taxon>Spermatophyta</taxon>
        <taxon>Magnoliopsida</taxon>
        <taxon>eudicotyledons</taxon>
        <taxon>Gunneridae</taxon>
        <taxon>Pentapetalae</taxon>
        <taxon>asterids</taxon>
        <taxon>campanulids</taxon>
        <taxon>Asterales</taxon>
        <taxon>Asteraceae</taxon>
        <taxon>Carduoideae</taxon>
        <taxon>Cardueae</taxon>
        <taxon>Arctiinae</taxon>
        <taxon>Arctium</taxon>
    </lineage>
</organism>
<proteinExistence type="predicted"/>
<gene>
    <name evidence="1" type="ORF">L6452_04793</name>
</gene>
<comment type="caution">
    <text evidence="1">The sequence shown here is derived from an EMBL/GenBank/DDBJ whole genome shotgun (WGS) entry which is preliminary data.</text>
</comment>
<protein>
    <submittedName>
        <fullName evidence="1">Uncharacterized protein</fullName>
    </submittedName>
</protein>
<accession>A0ACB9EE73</accession>
<keyword evidence="2" id="KW-1185">Reference proteome</keyword>